<reference evidence="1" key="2">
    <citation type="submission" date="2020-09" db="EMBL/GenBank/DDBJ databases">
        <authorList>
            <person name="Sun Q."/>
            <person name="Ohkuma M."/>
        </authorList>
    </citation>
    <scope>NUCLEOTIDE SEQUENCE</scope>
    <source>
        <strain evidence="1">JCM 4518</strain>
    </source>
</reference>
<comment type="caution">
    <text evidence="1">The sequence shown here is derived from an EMBL/GenBank/DDBJ whole genome shotgun (WGS) entry which is preliminary data.</text>
</comment>
<evidence type="ECO:0000313" key="1">
    <source>
        <dbReference type="EMBL" id="GHB08762.1"/>
    </source>
</evidence>
<gene>
    <name evidence="1" type="ORF">GCM10010305_59730</name>
</gene>
<evidence type="ECO:0000313" key="2">
    <source>
        <dbReference type="Proteomes" id="UP000644020"/>
    </source>
</evidence>
<proteinExistence type="predicted"/>
<dbReference type="AlphaFoldDB" id="A0A918TAL0"/>
<dbReference type="RefSeq" id="WP_189983099.1">
    <property type="nucleotide sequence ID" value="NZ_BMUL01000024.1"/>
</dbReference>
<sequence>MIHITLGDMRPVEPQEDQLGRDHVGWHKDMSDEALFQANRGCWVLGERAEKERYALLSHGGKVRMAIEIDRLVPVAGGRKAIEGRFLKAGDAVHDAYVGEDTPTERARNPITYFDSPHDTRLCGCDCGEPVVGGWFLAGHDQKALHARVARIGTVREFLDWFDSTYVEPTAE</sequence>
<keyword evidence="2" id="KW-1185">Reference proteome</keyword>
<reference evidence="1" key="1">
    <citation type="journal article" date="2014" name="Int. J. Syst. Evol. Microbiol.">
        <title>Complete genome sequence of Corynebacterium casei LMG S-19264T (=DSM 44701T), isolated from a smear-ripened cheese.</title>
        <authorList>
            <consortium name="US DOE Joint Genome Institute (JGI-PGF)"/>
            <person name="Walter F."/>
            <person name="Albersmeier A."/>
            <person name="Kalinowski J."/>
            <person name="Ruckert C."/>
        </authorList>
    </citation>
    <scope>NUCLEOTIDE SEQUENCE</scope>
    <source>
        <strain evidence="1">JCM 4518</strain>
    </source>
</reference>
<accession>A0A918TAL0</accession>
<dbReference type="EMBL" id="BMUL01000024">
    <property type="protein sequence ID" value="GHB08762.1"/>
    <property type="molecule type" value="Genomic_DNA"/>
</dbReference>
<protein>
    <submittedName>
        <fullName evidence="1">Uncharacterized protein</fullName>
    </submittedName>
</protein>
<name>A0A918TAL0_9ACTN</name>
<dbReference type="Proteomes" id="UP000644020">
    <property type="component" value="Unassembled WGS sequence"/>
</dbReference>
<organism evidence="1 2">
    <name type="scientific">Streptomyces termitum</name>
    <dbReference type="NCBI Taxonomy" id="67368"/>
    <lineage>
        <taxon>Bacteria</taxon>
        <taxon>Bacillati</taxon>
        <taxon>Actinomycetota</taxon>
        <taxon>Actinomycetes</taxon>
        <taxon>Kitasatosporales</taxon>
        <taxon>Streptomycetaceae</taxon>
        <taxon>Streptomyces</taxon>
    </lineage>
</organism>